<gene>
    <name evidence="2" type="ordered locus">RHA1_ro11251</name>
</gene>
<dbReference type="HOGENOM" id="CLU_2452628_0_0_11"/>
<organism evidence="2 3">
    <name type="scientific">Rhodococcus jostii (strain RHA1)</name>
    <dbReference type="NCBI Taxonomy" id="101510"/>
    <lineage>
        <taxon>Bacteria</taxon>
        <taxon>Bacillati</taxon>
        <taxon>Actinomycetota</taxon>
        <taxon>Actinomycetes</taxon>
        <taxon>Mycobacteriales</taxon>
        <taxon>Nocardiaceae</taxon>
        <taxon>Rhodococcus</taxon>
    </lineage>
</organism>
<proteinExistence type="predicted"/>
<protein>
    <submittedName>
        <fullName evidence="2">Uncharacterized protein</fullName>
    </submittedName>
</protein>
<dbReference type="Proteomes" id="UP000008710">
    <property type="component" value="Plasmid pRHL3"/>
</dbReference>
<dbReference type="AlphaFoldDB" id="Q0RUY8"/>
<name>Q0RUY8_RHOJR</name>
<accession>Q0RUY8</accession>
<evidence type="ECO:0000313" key="3">
    <source>
        <dbReference type="Proteomes" id="UP000008710"/>
    </source>
</evidence>
<reference evidence="3" key="1">
    <citation type="journal article" date="2006" name="Proc. Natl. Acad. Sci. U.S.A.">
        <title>The complete genome of Rhodococcus sp. RHA1 provides insights into a catabolic powerhouse.</title>
        <authorList>
            <person name="McLeod M.P."/>
            <person name="Warren R.L."/>
            <person name="Hsiao W.W.L."/>
            <person name="Araki N."/>
            <person name="Myhre M."/>
            <person name="Fernandes C."/>
            <person name="Miyazawa D."/>
            <person name="Wong W."/>
            <person name="Lillquist A.L."/>
            <person name="Wang D."/>
            <person name="Dosanjh M."/>
            <person name="Hara H."/>
            <person name="Petrescu A."/>
            <person name="Morin R.D."/>
            <person name="Yang G."/>
            <person name="Stott J.M."/>
            <person name="Schein J.E."/>
            <person name="Shin H."/>
            <person name="Smailus D."/>
            <person name="Siddiqui A.S."/>
            <person name="Marra M.A."/>
            <person name="Jones S.J.M."/>
            <person name="Holt R."/>
            <person name="Brinkman F.S.L."/>
            <person name="Miyauchi K."/>
            <person name="Fukuda M."/>
            <person name="Davies J.E."/>
            <person name="Mohn W.W."/>
            <person name="Eltis L.D."/>
        </authorList>
    </citation>
    <scope>NUCLEOTIDE SEQUENCE [LARGE SCALE GENOMIC DNA]</scope>
    <source>
        <strain evidence="3">RHA1</strain>
    </source>
</reference>
<evidence type="ECO:0000313" key="2">
    <source>
        <dbReference type="EMBL" id="ABH00898.1"/>
    </source>
</evidence>
<feature type="region of interest" description="Disordered" evidence="1">
    <location>
        <begin position="1"/>
        <end position="28"/>
    </location>
</feature>
<dbReference type="EMBL" id="CP000434">
    <property type="protein sequence ID" value="ABH00898.1"/>
    <property type="molecule type" value="Genomic_DNA"/>
</dbReference>
<evidence type="ECO:0000256" key="1">
    <source>
        <dbReference type="SAM" id="MobiDB-lite"/>
    </source>
</evidence>
<keyword evidence="2" id="KW-0614">Plasmid</keyword>
<sequence length="89" mass="9622">MSIGQPACHVTGFTGSSPPSPSQDTHHRVTHHLCALGDDNFSYRTAGPEIPRHCVLLCNVSRRLCPSKVVRLPASSQSPDRVIPVPSRP</sequence>
<geneLocation type="plasmid" evidence="2 3">
    <name>pRHL3</name>
</geneLocation>
<dbReference type="KEGG" id="rha:RHA1_ro11251"/>